<dbReference type="RefSeq" id="WP_379656820.1">
    <property type="nucleotide sequence ID" value="NZ_JBHTIV010000005.1"/>
</dbReference>
<feature type="chain" id="PRO_5046872669" evidence="1">
    <location>
        <begin position="22"/>
        <end position="353"/>
    </location>
</feature>
<dbReference type="Proteomes" id="UP001597049">
    <property type="component" value="Unassembled WGS sequence"/>
</dbReference>
<evidence type="ECO:0000313" key="4">
    <source>
        <dbReference type="Proteomes" id="UP001597049"/>
    </source>
</evidence>
<dbReference type="Gene3D" id="3.40.710.10">
    <property type="entry name" value="DD-peptidase/beta-lactamase superfamily"/>
    <property type="match status" value="1"/>
</dbReference>
<reference evidence="4" key="1">
    <citation type="journal article" date="2019" name="Int. J. Syst. Evol. Microbiol.">
        <title>The Global Catalogue of Microorganisms (GCM) 10K type strain sequencing project: providing services to taxonomists for standard genome sequencing and annotation.</title>
        <authorList>
            <consortium name="The Broad Institute Genomics Platform"/>
            <consortium name="The Broad Institute Genome Sequencing Center for Infectious Disease"/>
            <person name="Wu L."/>
            <person name="Ma J."/>
        </authorList>
    </citation>
    <scope>NUCLEOTIDE SEQUENCE [LARGE SCALE GENOMIC DNA]</scope>
    <source>
        <strain evidence="4">CCUG 56752</strain>
    </source>
</reference>
<feature type="signal peptide" evidence="1">
    <location>
        <begin position="1"/>
        <end position="21"/>
    </location>
</feature>
<keyword evidence="3" id="KW-0378">Hydrolase</keyword>
<gene>
    <name evidence="3" type="ORF">ACFQ0R_02625</name>
</gene>
<evidence type="ECO:0000259" key="2">
    <source>
        <dbReference type="Pfam" id="PF00144"/>
    </source>
</evidence>
<dbReference type="InterPro" id="IPR001466">
    <property type="entry name" value="Beta-lactam-related"/>
</dbReference>
<dbReference type="Pfam" id="PF00144">
    <property type="entry name" value="Beta-lactamase"/>
    <property type="match status" value="1"/>
</dbReference>
<organism evidence="3 4">
    <name type="scientific">Psychroflexus salinarum</name>
    <dbReference type="NCBI Taxonomy" id="546024"/>
    <lineage>
        <taxon>Bacteria</taxon>
        <taxon>Pseudomonadati</taxon>
        <taxon>Bacteroidota</taxon>
        <taxon>Flavobacteriia</taxon>
        <taxon>Flavobacteriales</taxon>
        <taxon>Flavobacteriaceae</taxon>
        <taxon>Psychroflexus</taxon>
    </lineage>
</organism>
<keyword evidence="4" id="KW-1185">Reference proteome</keyword>
<sequence>MKSIVLVALMAVFGSVTQAQTFDDNTSQTLKNYISEFPNQTQFSVAIVDGNETQFYGQVKFADAINQLDNSASVFQIGSVTKVFTSTLLAQLVIEKEVRLTDSIQKYFSFSLNEKGMTLEELSNHTSGLPRLPSNLNLASVNPQNPYRTYAEADLEYYLSTEMEVSSDEKTYQYSNIGASVLAKALENASRKSYEELLSEKIFHPLEMNQSTLRETEIQSGLVQGLDQNGNPTPAWEMGVFEGAGAILSSTKDLSQFVKAHFKEDEDAFSLTLMPTFLVNPNLRLGLGWHILQDDAGNDLYWHNGGTGGYSASIYMVPESQKAVVILTNVSGFHPKASSVDELGFKLLNSIGN</sequence>
<evidence type="ECO:0000256" key="1">
    <source>
        <dbReference type="SAM" id="SignalP"/>
    </source>
</evidence>
<accession>A0ABW3GP14</accession>
<dbReference type="PANTHER" id="PTHR46825:SF8">
    <property type="entry name" value="BETA-LACTAMASE-RELATED"/>
    <property type="match status" value="1"/>
</dbReference>
<name>A0ABW3GP14_9FLAO</name>
<evidence type="ECO:0000313" key="3">
    <source>
        <dbReference type="EMBL" id="MFD0931485.1"/>
    </source>
</evidence>
<dbReference type="GO" id="GO:0016787">
    <property type="term" value="F:hydrolase activity"/>
    <property type="evidence" value="ECO:0007669"/>
    <property type="project" value="UniProtKB-KW"/>
</dbReference>
<dbReference type="EC" id="3.-.-.-" evidence="3"/>
<protein>
    <submittedName>
        <fullName evidence="3">Serine hydrolase domain-containing protein</fullName>
        <ecNumber evidence="3">3.-.-.-</ecNumber>
    </submittedName>
</protein>
<proteinExistence type="predicted"/>
<dbReference type="SUPFAM" id="SSF56601">
    <property type="entry name" value="beta-lactamase/transpeptidase-like"/>
    <property type="match status" value="1"/>
</dbReference>
<feature type="domain" description="Beta-lactamase-related" evidence="2">
    <location>
        <begin position="43"/>
        <end position="339"/>
    </location>
</feature>
<comment type="caution">
    <text evidence="3">The sequence shown here is derived from an EMBL/GenBank/DDBJ whole genome shotgun (WGS) entry which is preliminary data.</text>
</comment>
<dbReference type="EMBL" id="JBHTIV010000005">
    <property type="protein sequence ID" value="MFD0931485.1"/>
    <property type="molecule type" value="Genomic_DNA"/>
</dbReference>
<dbReference type="InterPro" id="IPR012338">
    <property type="entry name" value="Beta-lactam/transpept-like"/>
</dbReference>
<keyword evidence="1" id="KW-0732">Signal</keyword>
<dbReference type="PANTHER" id="PTHR46825">
    <property type="entry name" value="D-ALANYL-D-ALANINE-CARBOXYPEPTIDASE/ENDOPEPTIDASE AMPH"/>
    <property type="match status" value="1"/>
</dbReference>
<dbReference type="InterPro" id="IPR050491">
    <property type="entry name" value="AmpC-like"/>
</dbReference>